<protein>
    <submittedName>
        <fullName evidence="3">Unplaced genomic scaffold SPHSTscaffold_79, whole genome shotgun sequence</fullName>
    </submittedName>
</protein>
<feature type="domain" description="DUF6534" evidence="2">
    <location>
        <begin position="176"/>
        <end position="262"/>
    </location>
</feature>
<proteinExistence type="predicted"/>
<reference evidence="3 4" key="1">
    <citation type="submission" date="2014-06" db="EMBL/GenBank/DDBJ databases">
        <title>Evolutionary Origins and Diversification of the Mycorrhizal Mutualists.</title>
        <authorList>
            <consortium name="DOE Joint Genome Institute"/>
            <consortium name="Mycorrhizal Genomics Consortium"/>
            <person name="Kohler A."/>
            <person name="Kuo A."/>
            <person name="Nagy L.G."/>
            <person name="Floudas D."/>
            <person name="Copeland A."/>
            <person name="Barry K.W."/>
            <person name="Cichocki N."/>
            <person name="Veneault-Fourrey C."/>
            <person name="LaButti K."/>
            <person name="Lindquist E.A."/>
            <person name="Lipzen A."/>
            <person name="Lundell T."/>
            <person name="Morin E."/>
            <person name="Murat C."/>
            <person name="Riley R."/>
            <person name="Ohm R."/>
            <person name="Sun H."/>
            <person name="Tunlid A."/>
            <person name="Henrissat B."/>
            <person name="Grigoriev I.V."/>
            <person name="Hibbett D.S."/>
            <person name="Martin F."/>
        </authorList>
    </citation>
    <scope>NUCLEOTIDE SEQUENCE [LARGE SCALE GENOMIC DNA]</scope>
    <source>
        <strain evidence="3 4">SS14</strain>
    </source>
</reference>
<dbReference type="InterPro" id="IPR045339">
    <property type="entry name" value="DUF6534"/>
</dbReference>
<feature type="transmembrane region" description="Helical" evidence="1">
    <location>
        <begin position="53"/>
        <end position="78"/>
    </location>
</feature>
<evidence type="ECO:0000313" key="3">
    <source>
        <dbReference type="EMBL" id="KIJ39194.1"/>
    </source>
</evidence>
<evidence type="ECO:0000313" key="4">
    <source>
        <dbReference type="Proteomes" id="UP000054279"/>
    </source>
</evidence>
<feature type="transmembrane region" description="Helical" evidence="1">
    <location>
        <begin position="127"/>
        <end position="149"/>
    </location>
</feature>
<gene>
    <name evidence="3" type="ORF">M422DRAFT_32836</name>
</gene>
<dbReference type="PANTHER" id="PTHR40465">
    <property type="entry name" value="CHROMOSOME 1, WHOLE GENOME SHOTGUN SEQUENCE"/>
    <property type="match status" value="1"/>
</dbReference>
<dbReference type="EMBL" id="KN837154">
    <property type="protein sequence ID" value="KIJ39194.1"/>
    <property type="molecule type" value="Genomic_DNA"/>
</dbReference>
<feature type="transmembrane region" description="Helical" evidence="1">
    <location>
        <begin position="169"/>
        <end position="190"/>
    </location>
</feature>
<feature type="non-terminal residue" evidence="3">
    <location>
        <position position="286"/>
    </location>
</feature>
<dbReference type="AlphaFoldDB" id="A0A0C9UWE3"/>
<dbReference type="Pfam" id="PF20152">
    <property type="entry name" value="DUF6534"/>
    <property type="match status" value="1"/>
</dbReference>
<dbReference type="PANTHER" id="PTHR40465:SF1">
    <property type="entry name" value="DUF6534 DOMAIN-CONTAINING PROTEIN"/>
    <property type="match status" value="1"/>
</dbReference>
<dbReference type="OrthoDB" id="3206554at2759"/>
<keyword evidence="1" id="KW-0812">Transmembrane</keyword>
<evidence type="ECO:0000259" key="2">
    <source>
        <dbReference type="Pfam" id="PF20152"/>
    </source>
</evidence>
<evidence type="ECO:0000256" key="1">
    <source>
        <dbReference type="SAM" id="Phobius"/>
    </source>
</evidence>
<accession>A0A0C9UWE3</accession>
<name>A0A0C9UWE3_SPHS4</name>
<organism evidence="3 4">
    <name type="scientific">Sphaerobolus stellatus (strain SS14)</name>
    <dbReference type="NCBI Taxonomy" id="990650"/>
    <lineage>
        <taxon>Eukaryota</taxon>
        <taxon>Fungi</taxon>
        <taxon>Dikarya</taxon>
        <taxon>Basidiomycota</taxon>
        <taxon>Agaricomycotina</taxon>
        <taxon>Agaricomycetes</taxon>
        <taxon>Phallomycetidae</taxon>
        <taxon>Geastrales</taxon>
        <taxon>Sphaerobolaceae</taxon>
        <taxon>Sphaerobolus</taxon>
    </lineage>
</organism>
<keyword evidence="1" id="KW-1133">Transmembrane helix</keyword>
<sequence>MSDEVKNLIQPALSTFTALFLAGSLSAILVAMTIAQGTFYYRNYGGDSKLMKYFILSIVTFSSLQTGGLFYDIYFQFITCRLPENFRKLSGILVSVPFYLYLKYGLTFLTQCFYILRVWFVSGRRSWLAGILIVLSVIQLGTGIGQYIYSTSTGSISSVYAKATIVAQGVASTCTILCDGLVSSSLVYFLRENPILHQLARIGIGKITIYSINIGLVTVAVAIISLISWIAAPHPQFIWEIFFYPAAQVYVNSVLVSLNGRKDIRAQMITHYSHPHSSMFMSFNID</sequence>
<feature type="transmembrane region" description="Helical" evidence="1">
    <location>
        <begin position="237"/>
        <end position="258"/>
    </location>
</feature>
<dbReference type="Proteomes" id="UP000054279">
    <property type="component" value="Unassembled WGS sequence"/>
</dbReference>
<feature type="transmembrane region" description="Helical" evidence="1">
    <location>
        <begin position="20"/>
        <end position="41"/>
    </location>
</feature>
<dbReference type="HOGENOM" id="CLU_046025_5_1_1"/>
<keyword evidence="4" id="KW-1185">Reference proteome</keyword>
<feature type="transmembrane region" description="Helical" evidence="1">
    <location>
        <begin position="98"/>
        <end position="120"/>
    </location>
</feature>
<keyword evidence="1" id="KW-0472">Membrane</keyword>
<feature type="transmembrane region" description="Helical" evidence="1">
    <location>
        <begin position="210"/>
        <end position="231"/>
    </location>
</feature>